<protein>
    <submittedName>
        <fullName evidence="3">Uncharacterized protein</fullName>
    </submittedName>
</protein>
<evidence type="ECO:0000313" key="4">
    <source>
        <dbReference type="Proteomes" id="UP000229570"/>
    </source>
</evidence>
<keyword evidence="2" id="KW-1133">Transmembrane helix</keyword>
<dbReference type="Proteomes" id="UP000229570">
    <property type="component" value="Unassembled WGS sequence"/>
</dbReference>
<evidence type="ECO:0000313" key="3">
    <source>
        <dbReference type="EMBL" id="PIQ72928.1"/>
    </source>
</evidence>
<keyword evidence="2" id="KW-0472">Membrane</keyword>
<comment type="caution">
    <text evidence="3">The sequence shown here is derived from an EMBL/GenBank/DDBJ whole genome shotgun (WGS) entry which is preliminary data.</text>
</comment>
<proteinExistence type="predicted"/>
<sequence>MNPPNIKIYLMISGALIILFLIVTFVPFGKRGANNQQPSTIFPTPTLFEVNQPPITNPPDGGPSPTIKPADFTGVKEEEMPPETAKISLQKQDLRSKLPLNLSTFSIGFDYAEDKFVVTLKDPKDQSRTEFENWRKANYAALVITQFNFR</sequence>
<feature type="transmembrane region" description="Helical" evidence="2">
    <location>
        <begin position="6"/>
        <end position="28"/>
    </location>
</feature>
<feature type="region of interest" description="Disordered" evidence="1">
    <location>
        <begin position="50"/>
        <end position="71"/>
    </location>
</feature>
<reference evidence="3 4" key="1">
    <citation type="submission" date="2017-09" db="EMBL/GenBank/DDBJ databases">
        <title>Depth-based differentiation of microbial function through sediment-hosted aquifers and enrichment of novel symbionts in the deep terrestrial subsurface.</title>
        <authorList>
            <person name="Probst A.J."/>
            <person name="Ladd B."/>
            <person name="Jarett J.K."/>
            <person name="Geller-Mcgrath D.E."/>
            <person name="Sieber C.M."/>
            <person name="Emerson J.B."/>
            <person name="Anantharaman K."/>
            <person name="Thomas B.C."/>
            <person name="Malmstrom R."/>
            <person name="Stieglmeier M."/>
            <person name="Klingl A."/>
            <person name="Woyke T."/>
            <person name="Ryan C.M."/>
            <person name="Banfield J.F."/>
        </authorList>
    </citation>
    <scope>NUCLEOTIDE SEQUENCE [LARGE SCALE GENOMIC DNA]</scope>
    <source>
        <strain evidence="3">CG11_big_fil_rev_8_21_14_0_20_35_14</strain>
    </source>
</reference>
<dbReference type="AlphaFoldDB" id="A0A2H0KNW1"/>
<dbReference type="EMBL" id="PCVL01000003">
    <property type="protein sequence ID" value="PIQ72928.1"/>
    <property type="molecule type" value="Genomic_DNA"/>
</dbReference>
<evidence type="ECO:0000256" key="1">
    <source>
        <dbReference type="SAM" id="MobiDB-lite"/>
    </source>
</evidence>
<accession>A0A2H0KNW1</accession>
<evidence type="ECO:0000256" key="2">
    <source>
        <dbReference type="SAM" id="Phobius"/>
    </source>
</evidence>
<name>A0A2H0KNW1_9BACT</name>
<keyword evidence="2" id="KW-0812">Transmembrane</keyword>
<organism evidence="3 4">
    <name type="scientific">Candidatus Roizmanbacteria bacterium CG11_big_fil_rev_8_21_14_0_20_35_14</name>
    <dbReference type="NCBI Taxonomy" id="1974855"/>
    <lineage>
        <taxon>Bacteria</taxon>
        <taxon>Candidatus Roizmaniibacteriota</taxon>
    </lineage>
</organism>
<gene>
    <name evidence="3" type="ORF">COV86_00225</name>
</gene>